<comment type="subcellular location">
    <subcellularLocation>
        <location evidence="10 11">Cytoplasm</location>
    </subcellularLocation>
</comment>
<dbReference type="SUPFAM" id="SSF63418">
    <property type="entry name" value="MurE/MurF N-terminal domain"/>
    <property type="match status" value="1"/>
</dbReference>
<keyword evidence="9 10" id="KW-0961">Cell wall biogenesis/degradation</keyword>
<dbReference type="GO" id="GO:0005737">
    <property type="term" value="C:cytoplasm"/>
    <property type="evidence" value="ECO:0007669"/>
    <property type="project" value="UniProtKB-SubCell"/>
</dbReference>
<keyword evidence="8 10" id="KW-0131">Cell cycle</keyword>
<keyword evidence="5 10" id="KW-0067">ATP-binding</keyword>
<dbReference type="InterPro" id="IPR036565">
    <property type="entry name" value="Mur-like_cat_sf"/>
</dbReference>
<dbReference type="SUPFAM" id="SSF53623">
    <property type="entry name" value="MurD-like peptide ligases, catalytic domain"/>
    <property type="match status" value="1"/>
</dbReference>
<dbReference type="InterPro" id="IPR013221">
    <property type="entry name" value="Mur_ligase_cen"/>
</dbReference>
<evidence type="ECO:0000256" key="6">
    <source>
        <dbReference type="ARBA" id="ARBA00022960"/>
    </source>
</evidence>
<dbReference type="Gene3D" id="3.40.1190.10">
    <property type="entry name" value="Mur-like, catalytic domain"/>
    <property type="match status" value="1"/>
</dbReference>
<dbReference type="GO" id="GO:0005524">
    <property type="term" value="F:ATP binding"/>
    <property type="evidence" value="ECO:0007669"/>
    <property type="project" value="UniProtKB-UniRule"/>
</dbReference>
<evidence type="ECO:0000256" key="10">
    <source>
        <dbReference type="HAMAP-Rule" id="MF_02019"/>
    </source>
</evidence>
<evidence type="ECO:0000259" key="13">
    <source>
        <dbReference type="Pfam" id="PF02875"/>
    </source>
</evidence>
<name>A0A9X0QXU8_9PROT</name>
<dbReference type="Pfam" id="PF02875">
    <property type="entry name" value="Mur_ligase_C"/>
    <property type="match status" value="1"/>
</dbReference>
<evidence type="ECO:0000256" key="11">
    <source>
        <dbReference type="RuleBase" id="RU004136"/>
    </source>
</evidence>
<evidence type="ECO:0000259" key="14">
    <source>
        <dbReference type="Pfam" id="PF08245"/>
    </source>
</evidence>
<dbReference type="Proteomes" id="UP000600101">
    <property type="component" value="Unassembled WGS sequence"/>
</dbReference>
<comment type="caution">
    <text evidence="15">The sequence shown here is derived from an EMBL/GenBank/DDBJ whole genome shotgun (WGS) entry which is preliminary data.</text>
</comment>
<comment type="pathway">
    <text evidence="10 11">Cell wall biogenesis; peptidoglycan biosynthesis.</text>
</comment>
<dbReference type="SUPFAM" id="SSF53244">
    <property type="entry name" value="MurD-like peptide ligases, peptide-binding domain"/>
    <property type="match status" value="1"/>
</dbReference>
<dbReference type="GO" id="GO:0071555">
    <property type="term" value="P:cell wall organization"/>
    <property type="evidence" value="ECO:0007669"/>
    <property type="project" value="UniProtKB-KW"/>
</dbReference>
<keyword evidence="1 10" id="KW-0963">Cytoplasm</keyword>
<evidence type="ECO:0000256" key="7">
    <source>
        <dbReference type="ARBA" id="ARBA00022984"/>
    </source>
</evidence>
<dbReference type="GO" id="GO:0051301">
    <property type="term" value="P:cell division"/>
    <property type="evidence" value="ECO:0007669"/>
    <property type="project" value="UniProtKB-KW"/>
</dbReference>
<evidence type="ECO:0000313" key="15">
    <source>
        <dbReference type="EMBL" id="MBC4015936.1"/>
    </source>
</evidence>
<keyword evidence="7 10" id="KW-0573">Peptidoglycan synthesis</keyword>
<dbReference type="GO" id="GO:0009252">
    <property type="term" value="P:peptidoglycan biosynthetic process"/>
    <property type="evidence" value="ECO:0007669"/>
    <property type="project" value="UniProtKB-UniRule"/>
</dbReference>
<evidence type="ECO:0000259" key="12">
    <source>
        <dbReference type="Pfam" id="PF01225"/>
    </source>
</evidence>
<evidence type="ECO:0000256" key="1">
    <source>
        <dbReference type="ARBA" id="ARBA00022490"/>
    </source>
</evidence>
<feature type="domain" description="Mur ligase central" evidence="14">
    <location>
        <begin position="107"/>
        <end position="297"/>
    </location>
</feature>
<dbReference type="InterPro" id="IPR005863">
    <property type="entry name" value="UDP-N-AcMur_synth"/>
</dbReference>
<dbReference type="EC" id="6.3.2.10" evidence="10 11"/>
<organism evidence="15 16">
    <name type="scientific">Siccirubricoccus deserti</name>
    <dbReference type="NCBI Taxonomy" id="2013562"/>
    <lineage>
        <taxon>Bacteria</taxon>
        <taxon>Pseudomonadati</taxon>
        <taxon>Pseudomonadota</taxon>
        <taxon>Alphaproteobacteria</taxon>
        <taxon>Acetobacterales</taxon>
        <taxon>Roseomonadaceae</taxon>
        <taxon>Siccirubricoccus</taxon>
    </lineage>
</organism>
<keyword evidence="2 10" id="KW-0436">Ligase</keyword>
<dbReference type="EMBL" id="JACOMF010000011">
    <property type="protein sequence ID" value="MBC4015936.1"/>
    <property type="molecule type" value="Genomic_DNA"/>
</dbReference>
<sequence length="463" mass="46417">MSALWDAAALRAATGGTLAAEPVVTGISIDTRSLAPGDLFVALRDVRDGHDFVAAALAKGAAAALVDHDPPGAAPDAPLLRVADSLAGLTALGAAGRARFAGRIAAVTGSVGKTGTKEMLRLLLGALGPTHAAAASYNNHWGVPLTLARMPAEAAFAVIEIGMNNPGEIAPLTRLTRPHAVAVTAIGEAHIGHMGGIEGIVAEKASIALGLQPGGTAVLPRDNAWYPQVAAAVRAAGAARILGFGRDPAAEVRLLEAAVGVDGRTRARIALPGGEVALALPALGLHHAENACCALALVVALGADAARAAPALAGYVPGIGRGAPREIVVPGGTALLIDESYNAAPPAMRAALAALALRPKGGPEARRIAVLGDMRELGEHSAALHAALAPDAARADLVFACGPEMARLYALLPAARRGAHAADSEALAPLVRDALRPGDVVLVKGALGSRMAVVVRALTESAI</sequence>
<dbReference type="NCBIfam" id="TIGR01143">
    <property type="entry name" value="murF"/>
    <property type="match status" value="1"/>
</dbReference>
<comment type="catalytic activity">
    <reaction evidence="10 11">
        <text>D-alanyl-D-alanine + UDP-N-acetyl-alpha-D-muramoyl-L-alanyl-gamma-D-glutamyl-meso-2,6-diaminopimelate + ATP = UDP-N-acetyl-alpha-D-muramoyl-L-alanyl-gamma-D-glutamyl-meso-2,6-diaminopimeloyl-D-alanyl-D-alanine + ADP + phosphate + H(+)</text>
        <dbReference type="Rhea" id="RHEA:28374"/>
        <dbReference type="ChEBI" id="CHEBI:15378"/>
        <dbReference type="ChEBI" id="CHEBI:30616"/>
        <dbReference type="ChEBI" id="CHEBI:43474"/>
        <dbReference type="ChEBI" id="CHEBI:57822"/>
        <dbReference type="ChEBI" id="CHEBI:61386"/>
        <dbReference type="ChEBI" id="CHEBI:83905"/>
        <dbReference type="ChEBI" id="CHEBI:456216"/>
        <dbReference type="EC" id="6.3.2.10"/>
    </reaction>
</comment>
<evidence type="ECO:0000256" key="8">
    <source>
        <dbReference type="ARBA" id="ARBA00023306"/>
    </source>
</evidence>
<dbReference type="PANTHER" id="PTHR43024">
    <property type="entry name" value="UDP-N-ACETYLMURAMOYL-TRIPEPTIDE--D-ALANYL-D-ALANINE LIGASE"/>
    <property type="match status" value="1"/>
</dbReference>
<comment type="similarity">
    <text evidence="10">Belongs to the MurCDEF family. MurF subfamily.</text>
</comment>
<dbReference type="InterPro" id="IPR051046">
    <property type="entry name" value="MurCDEF_CellWall_CoF430Synth"/>
</dbReference>
<proteinExistence type="inferred from homology"/>
<evidence type="ECO:0000256" key="9">
    <source>
        <dbReference type="ARBA" id="ARBA00023316"/>
    </source>
</evidence>
<dbReference type="Pfam" id="PF01225">
    <property type="entry name" value="Mur_ligase"/>
    <property type="match status" value="1"/>
</dbReference>
<evidence type="ECO:0000313" key="16">
    <source>
        <dbReference type="Proteomes" id="UP000600101"/>
    </source>
</evidence>
<reference evidence="15" key="1">
    <citation type="submission" date="2020-08" db="EMBL/GenBank/DDBJ databases">
        <authorList>
            <person name="Hu Y."/>
            <person name="Nguyen S.V."/>
            <person name="Li F."/>
            <person name="Fanning S."/>
        </authorList>
    </citation>
    <scope>NUCLEOTIDE SEQUENCE</scope>
    <source>
        <strain evidence="15">SYSU D8009</strain>
    </source>
</reference>
<keyword evidence="16" id="KW-1185">Reference proteome</keyword>
<evidence type="ECO:0000256" key="2">
    <source>
        <dbReference type="ARBA" id="ARBA00022598"/>
    </source>
</evidence>
<feature type="domain" description="Mur ligase N-terminal catalytic" evidence="12">
    <location>
        <begin position="24"/>
        <end position="70"/>
    </location>
</feature>
<gene>
    <name evidence="10 15" type="primary">murF</name>
    <name evidence="15" type="ORF">H7965_11440</name>
</gene>
<dbReference type="InterPro" id="IPR035911">
    <property type="entry name" value="MurE/MurF_N"/>
</dbReference>
<dbReference type="InterPro" id="IPR036615">
    <property type="entry name" value="Mur_ligase_C_dom_sf"/>
</dbReference>
<keyword evidence="4 10" id="KW-0547">Nucleotide-binding</keyword>
<dbReference type="GO" id="GO:0047480">
    <property type="term" value="F:UDP-N-acetylmuramoyl-tripeptide-D-alanyl-D-alanine ligase activity"/>
    <property type="evidence" value="ECO:0007669"/>
    <property type="project" value="UniProtKB-UniRule"/>
</dbReference>
<dbReference type="Gene3D" id="3.40.1390.10">
    <property type="entry name" value="MurE/MurF, N-terminal domain"/>
    <property type="match status" value="1"/>
</dbReference>
<comment type="caution">
    <text evidence="10">Lacks conserved residue(s) required for the propagation of feature annotation.</text>
</comment>
<dbReference type="AlphaFoldDB" id="A0A9X0QXU8"/>
<evidence type="ECO:0000256" key="3">
    <source>
        <dbReference type="ARBA" id="ARBA00022618"/>
    </source>
</evidence>
<evidence type="ECO:0000256" key="5">
    <source>
        <dbReference type="ARBA" id="ARBA00022840"/>
    </source>
</evidence>
<dbReference type="RefSeq" id="WP_186770712.1">
    <property type="nucleotide sequence ID" value="NZ_JACOMF010000011.1"/>
</dbReference>
<dbReference type="HAMAP" id="MF_02019">
    <property type="entry name" value="MurF"/>
    <property type="match status" value="1"/>
</dbReference>
<keyword evidence="3 10" id="KW-0132">Cell division</keyword>
<dbReference type="InterPro" id="IPR004101">
    <property type="entry name" value="Mur_ligase_C"/>
</dbReference>
<dbReference type="Gene3D" id="3.90.190.20">
    <property type="entry name" value="Mur ligase, C-terminal domain"/>
    <property type="match status" value="1"/>
</dbReference>
<keyword evidence="6 10" id="KW-0133">Cell shape</keyword>
<evidence type="ECO:0000256" key="4">
    <source>
        <dbReference type="ARBA" id="ARBA00022741"/>
    </source>
</evidence>
<dbReference type="PANTHER" id="PTHR43024:SF1">
    <property type="entry name" value="UDP-N-ACETYLMURAMOYL-TRIPEPTIDE--D-ALANYL-D-ALANINE LIGASE"/>
    <property type="match status" value="1"/>
</dbReference>
<comment type="function">
    <text evidence="10 11">Involved in cell wall formation. Catalyzes the final step in the synthesis of UDP-N-acetylmuramoyl-pentapeptide, the precursor of murein.</text>
</comment>
<protein>
    <recommendedName>
        <fullName evidence="10 11">UDP-N-acetylmuramoyl-tripeptide--D-alanyl-D-alanine ligase</fullName>
        <ecNumber evidence="10 11">6.3.2.10</ecNumber>
    </recommendedName>
    <alternativeName>
        <fullName evidence="10">D-alanyl-D-alanine-adding enzyme</fullName>
    </alternativeName>
</protein>
<accession>A0A9X0QXU8</accession>
<dbReference type="Pfam" id="PF08245">
    <property type="entry name" value="Mur_ligase_M"/>
    <property type="match status" value="1"/>
</dbReference>
<dbReference type="InterPro" id="IPR000713">
    <property type="entry name" value="Mur_ligase_N"/>
</dbReference>
<feature type="domain" description="Mur ligase C-terminal" evidence="13">
    <location>
        <begin position="336"/>
        <end position="446"/>
    </location>
</feature>
<dbReference type="GO" id="GO:0008360">
    <property type="term" value="P:regulation of cell shape"/>
    <property type="evidence" value="ECO:0007669"/>
    <property type="project" value="UniProtKB-KW"/>
</dbReference>